<dbReference type="AlphaFoldDB" id="A0A376CM72"/>
<dbReference type="Proteomes" id="UP000254467">
    <property type="component" value="Unassembled WGS sequence"/>
</dbReference>
<gene>
    <name evidence="1" type="ORF">NCTC11862_01329</name>
</gene>
<proteinExistence type="predicted"/>
<dbReference type="RefSeq" id="WP_018581540.1">
    <property type="nucleotide sequence ID" value="NZ_LDYD01000005.1"/>
</dbReference>
<dbReference type="EMBL" id="UFXQ01000001">
    <property type="protein sequence ID" value="STC69534.1"/>
    <property type="molecule type" value="Genomic_DNA"/>
</dbReference>
<evidence type="ECO:0000313" key="2">
    <source>
        <dbReference type="Proteomes" id="UP000254467"/>
    </source>
</evidence>
<organism evidence="1 2">
    <name type="scientific">Corynebacterium pilosum</name>
    <dbReference type="NCBI Taxonomy" id="35756"/>
    <lineage>
        <taxon>Bacteria</taxon>
        <taxon>Bacillati</taxon>
        <taxon>Actinomycetota</taxon>
        <taxon>Actinomycetes</taxon>
        <taxon>Mycobacteriales</taxon>
        <taxon>Corynebacteriaceae</taxon>
        <taxon>Corynebacterium</taxon>
    </lineage>
</organism>
<dbReference type="Gene3D" id="3.30.450.30">
    <property type="entry name" value="Dynein light chain 2a, cytoplasmic"/>
    <property type="match status" value="1"/>
</dbReference>
<evidence type="ECO:0008006" key="3">
    <source>
        <dbReference type="Google" id="ProtNLM"/>
    </source>
</evidence>
<reference evidence="1 2" key="1">
    <citation type="submission" date="2018-06" db="EMBL/GenBank/DDBJ databases">
        <authorList>
            <consortium name="Pathogen Informatics"/>
            <person name="Doyle S."/>
        </authorList>
    </citation>
    <scope>NUCLEOTIDE SEQUENCE [LARGE SCALE GENOMIC DNA]</scope>
    <source>
        <strain evidence="1 2">NCTC11862</strain>
    </source>
</reference>
<dbReference type="OrthoDB" id="572168at2"/>
<evidence type="ECO:0000313" key="1">
    <source>
        <dbReference type="EMBL" id="STC69534.1"/>
    </source>
</evidence>
<dbReference type="STRING" id="35756.GCA_001044155_00776"/>
<accession>A0A376CM72</accession>
<keyword evidence="2" id="KW-1185">Reference proteome</keyword>
<dbReference type="SUPFAM" id="SSF103196">
    <property type="entry name" value="Roadblock/LC7 domain"/>
    <property type="match status" value="1"/>
</dbReference>
<protein>
    <recommendedName>
        <fullName evidence="3">Roadblock/LAMTOR2 domain-containing protein</fullName>
    </recommendedName>
</protein>
<name>A0A376CM72_9CORY</name>
<sequence>MSQQEALNNMLQSIADNIDGFIGASVVDMTTGMAMASLSHQSDFDLDIAAAYNAEMVKAKVKTMQALNITSGLQDMLITLDDQFHLIRMLNEGEFVYAAVSSASTNLAMLRAVVNSNIKKLG</sequence>